<organism evidence="2 3">
    <name type="scientific">Vanrija albida</name>
    <dbReference type="NCBI Taxonomy" id="181172"/>
    <lineage>
        <taxon>Eukaryota</taxon>
        <taxon>Fungi</taxon>
        <taxon>Dikarya</taxon>
        <taxon>Basidiomycota</taxon>
        <taxon>Agaricomycotina</taxon>
        <taxon>Tremellomycetes</taxon>
        <taxon>Trichosporonales</taxon>
        <taxon>Trichosporonaceae</taxon>
        <taxon>Vanrija</taxon>
    </lineage>
</organism>
<accession>A0ABR3Q5B4</accession>
<name>A0ABR3Q5B4_9TREE</name>
<evidence type="ECO:0000313" key="2">
    <source>
        <dbReference type="EMBL" id="KAL1409929.1"/>
    </source>
</evidence>
<dbReference type="Proteomes" id="UP001565368">
    <property type="component" value="Unassembled WGS sequence"/>
</dbReference>
<evidence type="ECO:0008006" key="4">
    <source>
        <dbReference type="Google" id="ProtNLM"/>
    </source>
</evidence>
<dbReference type="RefSeq" id="XP_069209873.1">
    <property type="nucleotide sequence ID" value="XM_069352455.1"/>
</dbReference>
<dbReference type="EMBL" id="JBBXJM010000003">
    <property type="protein sequence ID" value="KAL1409929.1"/>
    <property type="molecule type" value="Genomic_DNA"/>
</dbReference>
<feature type="region of interest" description="Disordered" evidence="1">
    <location>
        <begin position="80"/>
        <end position="123"/>
    </location>
</feature>
<dbReference type="GeneID" id="95984971"/>
<protein>
    <recommendedName>
        <fullName evidence="4">SAP domain-containing protein</fullName>
    </recommendedName>
</protein>
<evidence type="ECO:0000313" key="3">
    <source>
        <dbReference type="Proteomes" id="UP001565368"/>
    </source>
</evidence>
<sequence>MGNEDRDARVLQLLEFHHGHLLRHATLNGISCRRMTQKLEVAKVLVEPNLDHKVPPETESLVMAKGHTKKELVAKDKELNYRSENTEERLAERSSGATPSSRQGGPWMGRGPTLPTEACGSSAIRGTRVTEPQFLERANHLMASFTLAELQEAAKVHNIDSKGNSKEVLEDVDSSMEVPSRPIEESTDAFVNHLRAMTFTDLKKLGKQEGVWGSGTKASWVEALAAHEVRPLIRYGADVQRTKSDAHWHRHR</sequence>
<evidence type="ECO:0000256" key="1">
    <source>
        <dbReference type="SAM" id="MobiDB-lite"/>
    </source>
</evidence>
<keyword evidence="3" id="KW-1185">Reference proteome</keyword>
<feature type="compositionally biased region" description="Basic and acidic residues" evidence="1">
    <location>
        <begin position="80"/>
        <end position="92"/>
    </location>
</feature>
<proteinExistence type="predicted"/>
<gene>
    <name evidence="2" type="ORF">Q8F55_003928</name>
</gene>
<reference evidence="2 3" key="1">
    <citation type="submission" date="2023-08" db="EMBL/GenBank/DDBJ databases">
        <title>Annotated Genome Sequence of Vanrija albida AlHP1.</title>
        <authorList>
            <person name="Herzog R."/>
        </authorList>
    </citation>
    <scope>NUCLEOTIDE SEQUENCE [LARGE SCALE GENOMIC DNA]</scope>
    <source>
        <strain evidence="2 3">AlHP1</strain>
    </source>
</reference>
<comment type="caution">
    <text evidence="2">The sequence shown here is derived from an EMBL/GenBank/DDBJ whole genome shotgun (WGS) entry which is preliminary data.</text>
</comment>